<organism evidence="1 2">
    <name type="scientific">Portunus trituberculatus</name>
    <name type="common">Swimming crab</name>
    <name type="synonym">Neptunus trituberculatus</name>
    <dbReference type="NCBI Taxonomy" id="210409"/>
    <lineage>
        <taxon>Eukaryota</taxon>
        <taxon>Metazoa</taxon>
        <taxon>Ecdysozoa</taxon>
        <taxon>Arthropoda</taxon>
        <taxon>Crustacea</taxon>
        <taxon>Multicrustacea</taxon>
        <taxon>Malacostraca</taxon>
        <taxon>Eumalacostraca</taxon>
        <taxon>Eucarida</taxon>
        <taxon>Decapoda</taxon>
        <taxon>Pleocyemata</taxon>
        <taxon>Brachyura</taxon>
        <taxon>Eubrachyura</taxon>
        <taxon>Portunoidea</taxon>
        <taxon>Portunidae</taxon>
        <taxon>Portuninae</taxon>
        <taxon>Portunus</taxon>
    </lineage>
</organism>
<dbReference type="EMBL" id="VSRR010000243">
    <property type="protein sequence ID" value="MPC12884.1"/>
    <property type="molecule type" value="Genomic_DNA"/>
</dbReference>
<comment type="caution">
    <text evidence="1">The sequence shown here is derived from an EMBL/GenBank/DDBJ whole genome shotgun (WGS) entry which is preliminary data.</text>
</comment>
<keyword evidence="2" id="KW-1185">Reference proteome</keyword>
<name>A0A5B7CVX8_PORTR</name>
<reference evidence="1 2" key="1">
    <citation type="submission" date="2019-05" db="EMBL/GenBank/DDBJ databases">
        <title>Another draft genome of Portunus trituberculatus and its Hox gene families provides insights of decapod evolution.</title>
        <authorList>
            <person name="Jeong J.-H."/>
            <person name="Song I."/>
            <person name="Kim S."/>
            <person name="Choi T."/>
            <person name="Kim D."/>
            <person name="Ryu S."/>
            <person name="Kim W."/>
        </authorList>
    </citation>
    <scope>NUCLEOTIDE SEQUENCE [LARGE SCALE GENOMIC DNA]</scope>
    <source>
        <tissue evidence="1">Muscle</tissue>
    </source>
</reference>
<dbReference type="AlphaFoldDB" id="A0A5B7CVX8"/>
<sequence>MNGALNPEHKFDKILNGAHEVTFSSAQVQARVYLFSFKDDIHVPVDVDTSTAFAFLYEIHLLFSKLAPVCLPGSTACHLFSFDVNTGPLVLVSGENKIHLKICVIQETARLNPPPSQFKLAEIPEALLGLQVTSPPSLTPVPPGT</sequence>
<dbReference type="Proteomes" id="UP000324222">
    <property type="component" value="Unassembled WGS sequence"/>
</dbReference>
<protein>
    <submittedName>
        <fullName evidence="1">Uncharacterized protein</fullName>
    </submittedName>
</protein>
<proteinExistence type="predicted"/>
<evidence type="ECO:0000313" key="2">
    <source>
        <dbReference type="Proteomes" id="UP000324222"/>
    </source>
</evidence>
<gene>
    <name evidence="1" type="ORF">E2C01_005599</name>
</gene>
<accession>A0A5B7CVX8</accession>
<evidence type="ECO:0000313" key="1">
    <source>
        <dbReference type="EMBL" id="MPC12884.1"/>
    </source>
</evidence>